<sequence length="375" mass="41702">MPRIATTSIHGGNEAHRVSDVIPPINITTTFRYDSDPEKLHPVQVDENGNEVELADEIVYSRLAHPNGVIIEKIVGKLTNSHAVVYSSGLGAFHAAMTHFNPKKLAIGKSYHGCHGIANILSRNYGLEQVSLADEDLDKLGKGDVIHIETPVNPESWCYDIQYFADKAHSKGAFLLVDSTFAPLQDPFAFGADMVMHSATKYFGGHSDLLSGLLLTKNEDIKTQLFHDRIYLGTNIGNLEAALLIRSLKTFELRVRQQSKSATQLVAYLNENRAKFPKLTKIHHSSLQKDAFVEKQVRGVHSPTFSIEVESEDFAKRLPSRLKYFFHATSLGGAESLIEWRCMTDASASRTLLRVSIGLEDIDDLIEDFEQALTL</sequence>
<organism evidence="5 6">
    <name type="scientific">Sungouiella intermedia</name>
    <dbReference type="NCBI Taxonomy" id="45354"/>
    <lineage>
        <taxon>Eukaryota</taxon>
        <taxon>Fungi</taxon>
        <taxon>Dikarya</taxon>
        <taxon>Ascomycota</taxon>
        <taxon>Saccharomycotina</taxon>
        <taxon>Pichiomycetes</taxon>
        <taxon>Metschnikowiaceae</taxon>
        <taxon>Sungouiella</taxon>
    </lineage>
</organism>
<dbReference type="PANTHER" id="PTHR11808">
    <property type="entry name" value="TRANS-SULFURATION ENZYME FAMILY MEMBER"/>
    <property type="match status" value="1"/>
</dbReference>
<evidence type="ECO:0000256" key="2">
    <source>
        <dbReference type="ARBA" id="ARBA00022898"/>
    </source>
</evidence>
<evidence type="ECO:0000313" key="5">
    <source>
        <dbReference type="EMBL" id="SGZ50091.1"/>
    </source>
</evidence>
<dbReference type="GO" id="GO:0030170">
    <property type="term" value="F:pyridoxal phosphate binding"/>
    <property type="evidence" value="ECO:0007669"/>
    <property type="project" value="InterPro"/>
</dbReference>
<protein>
    <submittedName>
        <fullName evidence="5">CIC11C00000005869</fullName>
    </submittedName>
</protein>
<dbReference type="OrthoDB" id="3512640at2759"/>
<dbReference type="STRING" id="45354.A0A1L0BG70"/>
<dbReference type="Pfam" id="PF01053">
    <property type="entry name" value="Cys_Met_Meta_PP"/>
    <property type="match status" value="1"/>
</dbReference>
<dbReference type="Gene3D" id="3.90.1150.10">
    <property type="entry name" value="Aspartate Aminotransferase, domain 1"/>
    <property type="match status" value="1"/>
</dbReference>
<dbReference type="InterPro" id="IPR000277">
    <property type="entry name" value="Cys/Met-Metab_PyrdxlP-dep_enz"/>
</dbReference>
<comment type="cofactor">
    <cofactor evidence="1 4">
        <name>pyridoxal 5'-phosphate</name>
        <dbReference type="ChEBI" id="CHEBI:597326"/>
    </cofactor>
</comment>
<dbReference type="SUPFAM" id="SSF53383">
    <property type="entry name" value="PLP-dependent transferases"/>
    <property type="match status" value="1"/>
</dbReference>
<dbReference type="InterPro" id="IPR015421">
    <property type="entry name" value="PyrdxlP-dep_Trfase_major"/>
</dbReference>
<dbReference type="EMBL" id="LT635757">
    <property type="protein sequence ID" value="SGZ50091.1"/>
    <property type="molecule type" value="Genomic_DNA"/>
</dbReference>
<keyword evidence="2 3" id="KW-0663">Pyridoxal phosphate</keyword>
<dbReference type="GO" id="GO:0016846">
    <property type="term" value="F:carbon-sulfur lyase activity"/>
    <property type="evidence" value="ECO:0007669"/>
    <property type="project" value="TreeGrafter"/>
</dbReference>
<name>A0A1L0BG70_9ASCO</name>
<dbReference type="GO" id="GO:0019346">
    <property type="term" value="P:transsulfuration"/>
    <property type="evidence" value="ECO:0007669"/>
    <property type="project" value="InterPro"/>
</dbReference>
<comment type="similarity">
    <text evidence="4">Belongs to the trans-sulfuration enzymes family.</text>
</comment>
<evidence type="ECO:0000313" key="6">
    <source>
        <dbReference type="Proteomes" id="UP000182334"/>
    </source>
</evidence>
<dbReference type="Gene3D" id="3.40.640.10">
    <property type="entry name" value="Type I PLP-dependent aspartate aminotransferase-like (Major domain)"/>
    <property type="match status" value="1"/>
</dbReference>
<dbReference type="GO" id="GO:0005737">
    <property type="term" value="C:cytoplasm"/>
    <property type="evidence" value="ECO:0007669"/>
    <property type="project" value="TreeGrafter"/>
</dbReference>
<keyword evidence="6" id="KW-1185">Reference proteome</keyword>
<dbReference type="PANTHER" id="PTHR11808:SF35">
    <property type="entry name" value="CYSTATHIONINE GAMMA-SYNTHASE (AFU_ORTHOLOGUE AFUA_7G01590)"/>
    <property type="match status" value="1"/>
</dbReference>
<evidence type="ECO:0000256" key="4">
    <source>
        <dbReference type="RuleBase" id="RU362118"/>
    </source>
</evidence>
<dbReference type="AlphaFoldDB" id="A0A1L0BG70"/>
<dbReference type="PROSITE" id="PS00868">
    <property type="entry name" value="CYS_MET_METAB_PP"/>
    <property type="match status" value="1"/>
</dbReference>
<proteinExistence type="inferred from homology"/>
<dbReference type="Proteomes" id="UP000182334">
    <property type="component" value="Chromosome II"/>
</dbReference>
<dbReference type="FunFam" id="3.40.640.10:FF:000072">
    <property type="entry name" value="Putative cystathionine beta-lyase"/>
    <property type="match status" value="1"/>
</dbReference>
<dbReference type="PIRSF" id="PIRSF001434">
    <property type="entry name" value="CGS"/>
    <property type="match status" value="1"/>
</dbReference>
<dbReference type="InterPro" id="IPR015422">
    <property type="entry name" value="PyrdxlP-dep_Trfase_small"/>
</dbReference>
<evidence type="ECO:0000256" key="3">
    <source>
        <dbReference type="PIRSR" id="PIRSR001434-2"/>
    </source>
</evidence>
<reference evidence="5 6" key="1">
    <citation type="submission" date="2016-10" db="EMBL/GenBank/DDBJ databases">
        <authorList>
            <person name="de Groot N.N."/>
        </authorList>
    </citation>
    <scope>NUCLEOTIDE SEQUENCE [LARGE SCALE GENOMIC DNA]</scope>
    <source>
        <strain evidence="5 6">CBS 141442</strain>
    </source>
</reference>
<gene>
    <name evidence="5" type="ORF">SAMEA4029010_CIC11G00000005869</name>
</gene>
<feature type="modified residue" description="N6-(pyridoxal phosphate)lysine" evidence="3">
    <location>
        <position position="201"/>
    </location>
</feature>
<dbReference type="InterPro" id="IPR054542">
    <property type="entry name" value="Cys_met_metab_PP"/>
</dbReference>
<evidence type="ECO:0000256" key="1">
    <source>
        <dbReference type="ARBA" id="ARBA00001933"/>
    </source>
</evidence>
<dbReference type="InterPro" id="IPR015424">
    <property type="entry name" value="PyrdxlP-dep_Trfase"/>
</dbReference>
<accession>A0A1L0BG70</accession>